<dbReference type="InterPro" id="IPR043502">
    <property type="entry name" value="DNA/RNA_pol_sf"/>
</dbReference>
<reference evidence="1" key="2">
    <citation type="submission" date="2022-01" db="EMBL/GenBank/DDBJ databases">
        <authorList>
            <person name="Yamashiro T."/>
            <person name="Shiraishi A."/>
            <person name="Satake H."/>
            <person name="Nakayama K."/>
        </authorList>
    </citation>
    <scope>NUCLEOTIDE SEQUENCE</scope>
</reference>
<reference evidence="1" key="1">
    <citation type="journal article" date="2022" name="Int. J. Mol. Sci.">
        <title>Draft Genome of Tanacetum Coccineum: Genomic Comparison of Closely Related Tanacetum-Family Plants.</title>
        <authorList>
            <person name="Yamashiro T."/>
            <person name="Shiraishi A."/>
            <person name="Nakayama K."/>
            <person name="Satake H."/>
        </authorList>
    </citation>
    <scope>NUCLEOTIDE SEQUENCE</scope>
</reference>
<sequence length="214" mass="24296">MAKAINETQYRGMIGSLMCLTTRRPDIQFLTCLCARYQATLKESYLIAVKRIFRYLKGTPSLGLWYPKSSGFDLKGYLDSDYAGCNMDKKSTSGACQLLRGKLVCWSSKKQQFVAMSSAEAEYVPIFCDNISAIAISNNPVLHSRTKHIDIRYHFIRDYILKGDINLHFIPTQYQLAAIFTKPIDEPTFKRLIVELGMLNIDSKPKASVLTEEN</sequence>
<name>A0ABQ5EAS3_9ASTR</name>
<accession>A0ABQ5EAS3</accession>
<organism evidence="1 2">
    <name type="scientific">Tanacetum coccineum</name>
    <dbReference type="NCBI Taxonomy" id="301880"/>
    <lineage>
        <taxon>Eukaryota</taxon>
        <taxon>Viridiplantae</taxon>
        <taxon>Streptophyta</taxon>
        <taxon>Embryophyta</taxon>
        <taxon>Tracheophyta</taxon>
        <taxon>Spermatophyta</taxon>
        <taxon>Magnoliopsida</taxon>
        <taxon>eudicotyledons</taxon>
        <taxon>Gunneridae</taxon>
        <taxon>Pentapetalae</taxon>
        <taxon>asterids</taxon>
        <taxon>campanulids</taxon>
        <taxon>Asterales</taxon>
        <taxon>Asteraceae</taxon>
        <taxon>Asteroideae</taxon>
        <taxon>Anthemideae</taxon>
        <taxon>Anthemidinae</taxon>
        <taxon>Tanacetum</taxon>
    </lineage>
</organism>
<comment type="caution">
    <text evidence="1">The sequence shown here is derived from an EMBL/GenBank/DDBJ whole genome shotgun (WGS) entry which is preliminary data.</text>
</comment>
<dbReference type="EMBL" id="BQNB010016087">
    <property type="protein sequence ID" value="GJT47667.1"/>
    <property type="molecule type" value="Genomic_DNA"/>
</dbReference>
<proteinExistence type="predicted"/>
<dbReference type="Proteomes" id="UP001151760">
    <property type="component" value="Unassembled WGS sequence"/>
</dbReference>
<evidence type="ECO:0000313" key="1">
    <source>
        <dbReference type="EMBL" id="GJT47667.1"/>
    </source>
</evidence>
<evidence type="ECO:0008006" key="3">
    <source>
        <dbReference type="Google" id="ProtNLM"/>
    </source>
</evidence>
<protein>
    <recommendedName>
        <fullName evidence="3">Retrovirus-related Pol polyprotein from transposon TNT 1-94</fullName>
    </recommendedName>
</protein>
<dbReference type="CDD" id="cd09272">
    <property type="entry name" value="RNase_HI_RT_Ty1"/>
    <property type="match status" value="1"/>
</dbReference>
<keyword evidence="2" id="KW-1185">Reference proteome</keyword>
<gene>
    <name evidence="1" type="ORF">Tco_0973824</name>
</gene>
<dbReference type="PANTHER" id="PTHR11439">
    <property type="entry name" value="GAG-POL-RELATED RETROTRANSPOSON"/>
    <property type="match status" value="1"/>
</dbReference>
<evidence type="ECO:0000313" key="2">
    <source>
        <dbReference type="Proteomes" id="UP001151760"/>
    </source>
</evidence>
<dbReference type="SUPFAM" id="SSF56672">
    <property type="entry name" value="DNA/RNA polymerases"/>
    <property type="match status" value="1"/>
</dbReference>
<dbReference type="PANTHER" id="PTHR11439:SF495">
    <property type="entry name" value="REVERSE TRANSCRIPTASE, RNA-DEPENDENT DNA POLYMERASE-RELATED"/>
    <property type="match status" value="1"/>
</dbReference>